<dbReference type="STRING" id="1209926.A0A1G4BJU4"/>
<sequence length="93" mass="10458">MTPSKTFPNFLHASQSSWKVHYSKFGYIRAQGLESCLESAGLIINMTHFQETKCDENYAKLQEIKAVYDPENMFTPHPQDVPLPGQQAPAAIS</sequence>
<dbReference type="RefSeq" id="XP_022478851.1">
    <property type="nucleotide sequence ID" value="XM_022614550.1"/>
</dbReference>
<protein>
    <recommendedName>
        <fullName evidence="1">Berberine/berberine-like domain-containing protein</fullName>
    </recommendedName>
</protein>
<dbReference type="EMBL" id="MJBS01000017">
    <property type="protein sequence ID" value="OHF01709.1"/>
    <property type="molecule type" value="Genomic_DNA"/>
</dbReference>
<dbReference type="GO" id="GO:0050660">
    <property type="term" value="F:flavin adenine dinucleotide binding"/>
    <property type="evidence" value="ECO:0007669"/>
    <property type="project" value="InterPro"/>
</dbReference>
<accession>A0A1G4BJU4</accession>
<evidence type="ECO:0000313" key="2">
    <source>
        <dbReference type="EMBL" id="OHF01709.1"/>
    </source>
</evidence>
<organism evidence="2 3">
    <name type="scientific">Colletotrichum orchidophilum</name>
    <dbReference type="NCBI Taxonomy" id="1209926"/>
    <lineage>
        <taxon>Eukaryota</taxon>
        <taxon>Fungi</taxon>
        <taxon>Dikarya</taxon>
        <taxon>Ascomycota</taxon>
        <taxon>Pezizomycotina</taxon>
        <taxon>Sordariomycetes</taxon>
        <taxon>Hypocreomycetidae</taxon>
        <taxon>Glomerellales</taxon>
        <taxon>Glomerellaceae</taxon>
        <taxon>Colletotrichum</taxon>
    </lineage>
</organism>
<dbReference type="Proteomes" id="UP000176998">
    <property type="component" value="Unassembled WGS sequence"/>
</dbReference>
<dbReference type="OrthoDB" id="407275at2759"/>
<reference evidence="2 3" key="1">
    <citation type="submission" date="2016-09" db="EMBL/GenBank/DDBJ databases">
        <authorList>
            <person name="Capua I."/>
            <person name="De Benedictis P."/>
            <person name="Joannis T."/>
            <person name="Lombin L.H."/>
            <person name="Cattoli G."/>
        </authorList>
    </citation>
    <scope>NUCLEOTIDE SEQUENCE [LARGE SCALE GENOMIC DNA]</scope>
    <source>
        <strain evidence="2 3">IMI 309357</strain>
    </source>
</reference>
<dbReference type="InterPro" id="IPR016169">
    <property type="entry name" value="FAD-bd_PCMH_sub2"/>
</dbReference>
<keyword evidence="3" id="KW-1185">Reference proteome</keyword>
<gene>
    <name evidence="2" type="ORF">CORC01_02900</name>
</gene>
<feature type="domain" description="Berberine/berberine-like" evidence="1">
    <location>
        <begin position="55"/>
        <end position="75"/>
    </location>
</feature>
<comment type="caution">
    <text evidence="2">The sequence shown here is derived from an EMBL/GenBank/DDBJ whole genome shotgun (WGS) entry which is preliminary data.</text>
</comment>
<dbReference type="Pfam" id="PF08031">
    <property type="entry name" value="BBE"/>
    <property type="match status" value="1"/>
</dbReference>
<name>A0A1G4BJU4_9PEZI</name>
<dbReference type="Gene3D" id="3.30.465.10">
    <property type="match status" value="1"/>
</dbReference>
<dbReference type="GeneID" id="34556060"/>
<dbReference type="InterPro" id="IPR012951">
    <property type="entry name" value="BBE"/>
</dbReference>
<dbReference type="GO" id="GO:0016491">
    <property type="term" value="F:oxidoreductase activity"/>
    <property type="evidence" value="ECO:0007669"/>
    <property type="project" value="InterPro"/>
</dbReference>
<dbReference type="AlphaFoldDB" id="A0A1G4BJU4"/>
<proteinExistence type="predicted"/>
<evidence type="ECO:0000313" key="3">
    <source>
        <dbReference type="Proteomes" id="UP000176998"/>
    </source>
</evidence>
<evidence type="ECO:0000259" key="1">
    <source>
        <dbReference type="Pfam" id="PF08031"/>
    </source>
</evidence>